<feature type="domain" description="Rhodanese" evidence="3">
    <location>
        <begin position="17"/>
        <end position="105"/>
    </location>
</feature>
<dbReference type="InterPro" id="IPR036873">
    <property type="entry name" value="Rhodanese-like_dom_sf"/>
</dbReference>
<name>B8KWQ5_9GAMM</name>
<dbReference type="NCBIfam" id="NF001195">
    <property type="entry name" value="PRK00162.1"/>
    <property type="match status" value="1"/>
</dbReference>
<dbReference type="Proteomes" id="UP000004699">
    <property type="component" value="Unassembled WGS sequence"/>
</dbReference>
<organism evidence="4 5">
    <name type="scientific">Luminiphilus syltensis NOR5-1B</name>
    <dbReference type="NCBI Taxonomy" id="565045"/>
    <lineage>
        <taxon>Bacteria</taxon>
        <taxon>Pseudomonadati</taxon>
        <taxon>Pseudomonadota</taxon>
        <taxon>Gammaproteobacteria</taxon>
        <taxon>Cellvibrionales</taxon>
        <taxon>Halieaceae</taxon>
        <taxon>Luminiphilus</taxon>
    </lineage>
</organism>
<dbReference type="PANTHER" id="PTHR43031">
    <property type="entry name" value="FAD-DEPENDENT OXIDOREDUCTASE"/>
    <property type="match status" value="1"/>
</dbReference>
<evidence type="ECO:0000256" key="2">
    <source>
        <dbReference type="ARBA" id="ARBA00022679"/>
    </source>
</evidence>
<keyword evidence="2 4" id="KW-0808">Transferase</keyword>
<dbReference type="CDD" id="cd01444">
    <property type="entry name" value="GlpE_ST"/>
    <property type="match status" value="1"/>
</dbReference>
<dbReference type="InterPro" id="IPR001763">
    <property type="entry name" value="Rhodanese-like_dom"/>
</dbReference>
<dbReference type="PROSITE" id="PS50206">
    <property type="entry name" value="RHODANESE_3"/>
    <property type="match status" value="1"/>
</dbReference>
<proteinExistence type="predicted"/>
<dbReference type="InterPro" id="IPR023695">
    <property type="entry name" value="Thiosulf_sulfurTrfase"/>
</dbReference>
<dbReference type="InterPro" id="IPR050229">
    <property type="entry name" value="GlpE_sulfurtransferase"/>
</dbReference>
<keyword evidence="5" id="KW-1185">Reference proteome</keyword>
<dbReference type="PANTHER" id="PTHR43031:SF6">
    <property type="entry name" value="THIOSULFATE SULFURTRANSFERASE GLPE"/>
    <property type="match status" value="1"/>
</dbReference>
<evidence type="ECO:0000313" key="4">
    <source>
        <dbReference type="EMBL" id="EED35826.1"/>
    </source>
</evidence>
<protein>
    <submittedName>
        <fullName evidence="4">Thiosulfate sulfurtransferase</fullName>
        <ecNumber evidence="4">2.8.1.1</ecNumber>
    </submittedName>
</protein>
<dbReference type="AlphaFoldDB" id="B8KWQ5"/>
<dbReference type="Pfam" id="PF00581">
    <property type="entry name" value="Rhodanese"/>
    <property type="match status" value="1"/>
</dbReference>
<evidence type="ECO:0000256" key="1">
    <source>
        <dbReference type="ARBA" id="ARBA00022490"/>
    </source>
</evidence>
<dbReference type="STRING" id="565045.NOR51B_1773"/>
<dbReference type="eggNOG" id="COG0607">
    <property type="taxonomic scope" value="Bacteria"/>
</dbReference>
<dbReference type="GO" id="GO:0005737">
    <property type="term" value="C:cytoplasm"/>
    <property type="evidence" value="ECO:0007669"/>
    <property type="project" value="InterPro"/>
</dbReference>
<dbReference type="RefSeq" id="WP_009020572.1">
    <property type="nucleotide sequence ID" value="NZ_DS999411.1"/>
</dbReference>
<reference evidence="5" key="1">
    <citation type="journal article" date="2013" name="BMC Microbiol.">
        <title>Taxonomy and evolution of bacteriochlorophyll a-containing members of the OM60/NOR5 clade of marine gammaproteobacteria: description of Luminiphilus syltensis gen. nov., sp. nov., reclassification of Haliea rubra as Pseudohaliea rubra gen. nov., comb. nov., and emendation of Chromatocurvus halotolerans.</title>
        <authorList>
            <person name="Spring S."/>
            <person name="Riedel T."/>
            <person name="Sproer C."/>
            <person name="Yan S."/>
            <person name="Harder J."/>
            <person name="Fuchs B.M."/>
        </authorList>
    </citation>
    <scope>NUCLEOTIDE SEQUENCE [LARGE SCALE GENOMIC DNA]</scope>
    <source>
        <strain evidence="5">NOR51-B</strain>
    </source>
</reference>
<evidence type="ECO:0000259" key="3">
    <source>
        <dbReference type="PROSITE" id="PS50206"/>
    </source>
</evidence>
<gene>
    <name evidence="4" type="primary">glpE</name>
    <name evidence="4" type="ORF">NOR51B_1773</name>
</gene>
<dbReference type="OrthoDB" id="9811849at2"/>
<evidence type="ECO:0000313" key="5">
    <source>
        <dbReference type="Proteomes" id="UP000004699"/>
    </source>
</evidence>
<dbReference type="GO" id="GO:0004792">
    <property type="term" value="F:thiosulfate-cyanide sulfurtransferase activity"/>
    <property type="evidence" value="ECO:0007669"/>
    <property type="project" value="UniProtKB-EC"/>
</dbReference>
<sequence>MANFQHLSVSELVTRLETGSVRLVDIRDPHAYAAGRIPAATLLDSESAPDFIAQTPPTQPIVVCCYHGISSQSAAAFLASQGFETVYSLDGGFCAWEDTYPERIERG</sequence>
<dbReference type="SUPFAM" id="SSF52821">
    <property type="entry name" value="Rhodanese/Cell cycle control phosphatase"/>
    <property type="match status" value="1"/>
</dbReference>
<dbReference type="SMART" id="SM00450">
    <property type="entry name" value="RHOD"/>
    <property type="match status" value="1"/>
</dbReference>
<dbReference type="EC" id="2.8.1.1" evidence="4"/>
<dbReference type="HOGENOM" id="CLU_089574_14_0_6"/>
<dbReference type="Gene3D" id="3.40.250.10">
    <property type="entry name" value="Rhodanese-like domain"/>
    <property type="match status" value="1"/>
</dbReference>
<accession>B8KWQ5</accession>
<dbReference type="EMBL" id="DS999411">
    <property type="protein sequence ID" value="EED35826.1"/>
    <property type="molecule type" value="Genomic_DNA"/>
</dbReference>
<keyword evidence="1" id="KW-0963">Cytoplasm</keyword>